<sequence>MVVHVLLLGKSAGVVPTRYDLLCALRRSSERSYHATSSYIWTEENLFSSLVPVPIPKGSLGLCAPETWRFYAFEAHFSVGGNDEDVRVAVMTLLDLTAAVDDLAVLVTEAEEHDKEESDVLLVELADVIECSEKIRAFYLDRWRAQEHNYHKSMVGRVTMKSGSVFVVPLPGGQQMEQPLQNIIPSSPFDCGKNRLAILSDLVTTDVTASLKYREREMTEALHSWACCVARVMRGESWHLVVAAVPPTVAEVANAHPELVRAALLHHVVRFPLHWLPNGMLAPTAPPTAGMVVHDVVREYRVLIQNNWCVRIPLHLPRYIVAHFQCADTPPAVVAQPLLTPSSLGRSNETTKDESAGSAEASGDELLWGLQLTVALQRLRKEDNSAHAAATEKVLEEVKYGDNSEFFSGGATAGDGCFRRRLWALQRKVMPVQNLREHDRGWLLEYAREAERLQFFTDNEADLVDKYMDYESGDNYDSSSSRSDAETEDESEVFGRDAADVPEDGCNMTFSQQLRIMENAIGENACETLLGDSQTEDDVLREVASNTLFINTVHMPFFGFLYVNGTRRFS</sequence>
<organism evidence="2">
    <name type="scientific">Trypanosoma congolense (strain IL3000)</name>
    <dbReference type="NCBI Taxonomy" id="1068625"/>
    <lineage>
        <taxon>Eukaryota</taxon>
        <taxon>Discoba</taxon>
        <taxon>Euglenozoa</taxon>
        <taxon>Kinetoplastea</taxon>
        <taxon>Metakinetoplastina</taxon>
        <taxon>Trypanosomatida</taxon>
        <taxon>Trypanosomatidae</taxon>
        <taxon>Trypanosoma</taxon>
        <taxon>Nannomonas</taxon>
    </lineage>
</organism>
<evidence type="ECO:0000256" key="1">
    <source>
        <dbReference type="SAM" id="MobiDB-lite"/>
    </source>
</evidence>
<feature type="region of interest" description="Disordered" evidence="1">
    <location>
        <begin position="473"/>
        <end position="494"/>
    </location>
</feature>
<feature type="compositionally biased region" description="Low complexity" evidence="1">
    <location>
        <begin position="473"/>
        <end position="482"/>
    </location>
</feature>
<dbReference type="EMBL" id="HE575319">
    <property type="protein sequence ID" value="CCC91052.1"/>
    <property type="molecule type" value="Genomic_DNA"/>
</dbReference>
<gene>
    <name evidence="2" type="ORF">TCIL3000_6_2980</name>
</gene>
<proteinExistence type="predicted"/>
<reference evidence="2" key="1">
    <citation type="journal article" date="2012" name="Proc. Natl. Acad. Sci. U.S.A.">
        <title>Antigenic diversity is generated by distinct evolutionary mechanisms in African trypanosome species.</title>
        <authorList>
            <person name="Jackson A.P."/>
            <person name="Berry A."/>
            <person name="Aslett M."/>
            <person name="Allison H.C."/>
            <person name="Burton P."/>
            <person name="Vavrova-Anderson J."/>
            <person name="Brown R."/>
            <person name="Browne H."/>
            <person name="Corton N."/>
            <person name="Hauser H."/>
            <person name="Gamble J."/>
            <person name="Gilderthorp R."/>
            <person name="Marcello L."/>
            <person name="McQuillan J."/>
            <person name="Otto T.D."/>
            <person name="Quail M.A."/>
            <person name="Sanders M.J."/>
            <person name="van Tonder A."/>
            <person name="Ginger M.L."/>
            <person name="Field M.C."/>
            <person name="Barry J.D."/>
            <person name="Hertz-Fowler C."/>
            <person name="Berriman M."/>
        </authorList>
    </citation>
    <scope>NUCLEOTIDE SEQUENCE</scope>
    <source>
        <strain evidence="2">IL3000</strain>
    </source>
</reference>
<feature type="region of interest" description="Disordered" evidence="1">
    <location>
        <begin position="341"/>
        <end position="360"/>
    </location>
</feature>
<accession>G0UNU1</accession>
<name>G0UNU1_TRYCI</name>
<dbReference type="VEuPathDB" id="TriTrypDB:TcIL3000_6_2980"/>
<protein>
    <submittedName>
        <fullName evidence="2">Uncharacterized protein</fullName>
    </submittedName>
</protein>
<evidence type="ECO:0000313" key="2">
    <source>
        <dbReference type="EMBL" id="CCC91052.1"/>
    </source>
</evidence>
<dbReference type="AlphaFoldDB" id="G0UNU1"/>